<dbReference type="eggNOG" id="KOG1577">
    <property type="taxonomic scope" value="Eukaryota"/>
</dbReference>
<reference evidence="3 4" key="1">
    <citation type="journal article" date="1998" name="Science">
        <title>Genome sequence of the nematode C. elegans: a platform for investigating biology.</title>
        <authorList>
            <consortium name="The C. elegans sequencing consortium"/>
            <person name="Sulson J.E."/>
            <person name="Waterston R."/>
        </authorList>
    </citation>
    <scope>NUCLEOTIDE SEQUENCE [LARGE SCALE GENOMIC DNA]</scope>
    <source>
        <strain evidence="3 4">Bristol N2</strain>
    </source>
</reference>
<evidence type="ECO:0000313" key="3">
    <source>
        <dbReference type="EMBL" id="CCD63507.1"/>
    </source>
</evidence>
<name>P91021_CAEEL</name>
<evidence type="ECO:0000313" key="4">
    <source>
        <dbReference type="Proteomes" id="UP000001940"/>
    </source>
</evidence>
<dbReference type="OrthoDB" id="416253at2759"/>
<protein>
    <submittedName>
        <fullName evidence="3">NADP-dependent oxidoreductase domain-containing protein</fullName>
    </submittedName>
</protein>
<dbReference type="WormBase" id="C07D8.5">
    <property type="protein sequence ID" value="CE06775"/>
    <property type="gene ID" value="WBGene00015564"/>
</dbReference>
<dbReference type="AGR" id="WB:WBGene00015564"/>
<dbReference type="PhylomeDB" id="P91021"/>
<evidence type="ECO:0000313" key="5">
    <source>
        <dbReference type="WormBase" id="C07D8.5"/>
    </source>
</evidence>
<feature type="compositionally biased region" description="Low complexity" evidence="1">
    <location>
        <begin position="11"/>
        <end position="22"/>
    </location>
</feature>
<dbReference type="PANTHER" id="PTHR11732">
    <property type="entry name" value="ALDO/KETO REDUCTASE"/>
    <property type="match status" value="1"/>
</dbReference>
<feature type="domain" description="NADP-dependent oxidoreductase" evidence="2">
    <location>
        <begin position="59"/>
        <end position="122"/>
    </location>
</feature>
<dbReference type="GO" id="GO:0016491">
    <property type="term" value="F:oxidoreductase activity"/>
    <property type="evidence" value="ECO:0007669"/>
    <property type="project" value="InterPro"/>
</dbReference>
<dbReference type="SMR" id="P91021"/>
<dbReference type="InParanoid" id="P91021"/>
<dbReference type="FunCoup" id="P91021">
    <property type="interactions" value="1"/>
</dbReference>
<dbReference type="AlphaFoldDB" id="P91021"/>
<dbReference type="GeneID" id="182366"/>
<dbReference type="InterPro" id="IPR036812">
    <property type="entry name" value="NAD(P)_OxRdtase_dom_sf"/>
</dbReference>
<dbReference type="CTD" id="182366"/>
<dbReference type="EMBL" id="BX284606">
    <property type="protein sequence ID" value="CCD63507.1"/>
    <property type="molecule type" value="Genomic_DNA"/>
</dbReference>
<dbReference type="Pfam" id="PF00248">
    <property type="entry name" value="Aldo_ket_red"/>
    <property type="match status" value="1"/>
</dbReference>
<dbReference type="HOGENOM" id="CLU_1898099_0_0_1"/>
<organism evidence="3 4">
    <name type="scientific">Caenorhabditis elegans</name>
    <dbReference type="NCBI Taxonomy" id="6239"/>
    <lineage>
        <taxon>Eukaryota</taxon>
        <taxon>Metazoa</taxon>
        <taxon>Ecdysozoa</taxon>
        <taxon>Nematoda</taxon>
        <taxon>Chromadorea</taxon>
        <taxon>Rhabditida</taxon>
        <taxon>Rhabditina</taxon>
        <taxon>Rhabditomorpha</taxon>
        <taxon>Rhabditoidea</taxon>
        <taxon>Rhabditidae</taxon>
        <taxon>Peloderinae</taxon>
        <taxon>Caenorhabditis</taxon>
    </lineage>
</organism>
<gene>
    <name evidence="3 5" type="ORF">C07D8.5</name>
    <name evidence="3" type="ORF">CELE_C07D8.5</name>
</gene>
<dbReference type="RefSeq" id="NP_509243.1">
    <property type="nucleotide sequence ID" value="NM_076842.1"/>
</dbReference>
<dbReference type="InterPro" id="IPR023210">
    <property type="entry name" value="NADP_OxRdtase_dom"/>
</dbReference>
<dbReference type="PaxDb" id="6239-C07D8.5"/>
<dbReference type="PeptideAtlas" id="P91021"/>
<dbReference type="Proteomes" id="UP000001940">
    <property type="component" value="Chromosome X"/>
</dbReference>
<evidence type="ECO:0000259" key="2">
    <source>
        <dbReference type="Pfam" id="PF00248"/>
    </source>
</evidence>
<dbReference type="STRING" id="6239.C07D8.5.1"/>
<accession>P91021</accession>
<dbReference type="UCSC" id="C07D8.5">
    <property type="organism name" value="c. elegans"/>
</dbReference>
<dbReference type="KEGG" id="cel:CELE_C07D8.5"/>
<evidence type="ECO:0000256" key="1">
    <source>
        <dbReference type="SAM" id="MobiDB-lite"/>
    </source>
</evidence>
<dbReference type="PIR" id="T25527">
    <property type="entry name" value="T25527"/>
</dbReference>
<dbReference type="SUPFAM" id="SSF51430">
    <property type="entry name" value="NAD(P)-linked oxidoreductase"/>
    <property type="match status" value="1"/>
</dbReference>
<dbReference type="Bgee" id="WBGene00015564">
    <property type="expression patterns" value="Expressed in larva"/>
</dbReference>
<dbReference type="InterPro" id="IPR020471">
    <property type="entry name" value="AKR"/>
</dbReference>
<sequence>MHQAGNINDQAGRSSNSDGNASDDGHPPALTPILLKSYLKNSDAKSHLTLSNAHSMPAVGLGTWQSNAEDVISAVKAAVKNGYSLIDTASGYNNEEFIGTAIKEVIAEGVVKREDLFITTKVPNLFSSLRLVSL</sequence>
<proteinExistence type="predicted"/>
<keyword evidence="4" id="KW-1185">Reference proteome</keyword>
<dbReference type="Gene3D" id="3.20.20.100">
    <property type="entry name" value="NADP-dependent oxidoreductase domain"/>
    <property type="match status" value="1"/>
</dbReference>
<feature type="region of interest" description="Disordered" evidence="1">
    <location>
        <begin position="1"/>
        <end position="29"/>
    </location>
</feature>